<dbReference type="SUPFAM" id="SSF46689">
    <property type="entry name" value="Homeodomain-like"/>
    <property type="match status" value="1"/>
</dbReference>
<dbReference type="InterPro" id="IPR009057">
    <property type="entry name" value="Homeodomain-like_sf"/>
</dbReference>
<evidence type="ECO:0000259" key="3">
    <source>
        <dbReference type="PROSITE" id="PS51294"/>
    </source>
</evidence>
<feature type="compositionally biased region" description="Low complexity" evidence="1">
    <location>
        <begin position="61"/>
        <end position="70"/>
    </location>
</feature>
<dbReference type="PANTHER" id="PTHR47863:SF4">
    <property type="entry name" value="RING_FYVE_PHD ZINC FINGER SUPERFAMILY PROTEIN"/>
    <property type="match status" value="1"/>
</dbReference>
<dbReference type="eggNOG" id="ENOG502S47P">
    <property type="taxonomic scope" value="Eukaryota"/>
</dbReference>
<dbReference type="PROSITE" id="PS50090">
    <property type="entry name" value="MYB_LIKE"/>
    <property type="match status" value="1"/>
</dbReference>
<accession>K3WK31</accession>
<feature type="region of interest" description="Disordered" evidence="1">
    <location>
        <begin position="315"/>
        <end position="450"/>
    </location>
</feature>
<reference evidence="5" key="2">
    <citation type="submission" date="2010-04" db="EMBL/GenBank/DDBJ databases">
        <authorList>
            <person name="Buell R."/>
            <person name="Hamilton J."/>
            <person name="Hostetler J."/>
        </authorList>
    </citation>
    <scope>NUCLEOTIDE SEQUENCE [LARGE SCALE GENOMIC DNA]</scope>
    <source>
        <strain evidence="5">DAOM:BR144</strain>
    </source>
</reference>
<feature type="domain" description="Myb-like" evidence="2">
    <location>
        <begin position="258"/>
        <end position="314"/>
    </location>
</feature>
<dbReference type="SMART" id="SM00717">
    <property type="entry name" value="SANT"/>
    <property type="match status" value="1"/>
</dbReference>
<evidence type="ECO:0000256" key="1">
    <source>
        <dbReference type="SAM" id="MobiDB-lite"/>
    </source>
</evidence>
<feature type="compositionally biased region" description="Acidic residues" evidence="1">
    <location>
        <begin position="202"/>
        <end position="222"/>
    </location>
</feature>
<protein>
    <submittedName>
        <fullName evidence="4">Uncharacterized protein</fullName>
    </submittedName>
</protein>
<feature type="region of interest" description="Disordered" evidence="1">
    <location>
        <begin position="1"/>
        <end position="70"/>
    </location>
</feature>
<dbReference type="STRING" id="431595.K3WK31"/>
<dbReference type="Gene3D" id="1.10.246.220">
    <property type="match status" value="1"/>
</dbReference>
<dbReference type="InParanoid" id="K3WK31"/>
<dbReference type="AlphaFoldDB" id="K3WK31"/>
<dbReference type="HOGENOM" id="CLU_507642_0_0_1"/>
<dbReference type="EnsemblProtists" id="PYU1_T005323">
    <property type="protein sequence ID" value="PYU1_T005323"/>
    <property type="gene ID" value="PYU1_G005312"/>
</dbReference>
<evidence type="ECO:0000313" key="5">
    <source>
        <dbReference type="Proteomes" id="UP000019132"/>
    </source>
</evidence>
<dbReference type="EMBL" id="GL376633">
    <property type="status" value="NOT_ANNOTATED_CDS"/>
    <property type="molecule type" value="Genomic_DNA"/>
</dbReference>
<dbReference type="InterPro" id="IPR017930">
    <property type="entry name" value="Myb_dom"/>
</dbReference>
<feature type="compositionally biased region" description="Low complexity" evidence="1">
    <location>
        <begin position="29"/>
        <end position="52"/>
    </location>
</feature>
<feature type="compositionally biased region" description="Acidic residues" evidence="1">
    <location>
        <begin position="149"/>
        <end position="159"/>
    </location>
</feature>
<feature type="compositionally biased region" description="Basic and acidic residues" evidence="1">
    <location>
        <begin position="412"/>
        <end position="425"/>
    </location>
</feature>
<dbReference type="InterPro" id="IPR001005">
    <property type="entry name" value="SANT/Myb"/>
</dbReference>
<dbReference type="Pfam" id="PF00249">
    <property type="entry name" value="Myb_DNA-binding"/>
    <property type="match status" value="1"/>
</dbReference>
<feature type="compositionally biased region" description="Polar residues" evidence="1">
    <location>
        <begin position="164"/>
        <end position="173"/>
    </location>
</feature>
<dbReference type="PANTHER" id="PTHR47863">
    <property type="entry name" value="RING/FYVE/PHD ZINC FINGER SUPERFAMILY PROTEIN"/>
    <property type="match status" value="1"/>
</dbReference>
<organism evidence="4 5">
    <name type="scientific">Globisporangium ultimum (strain ATCC 200006 / CBS 805.95 / DAOM BR144)</name>
    <name type="common">Pythium ultimum</name>
    <dbReference type="NCBI Taxonomy" id="431595"/>
    <lineage>
        <taxon>Eukaryota</taxon>
        <taxon>Sar</taxon>
        <taxon>Stramenopiles</taxon>
        <taxon>Oomycota</taxon>
        <taxon>Peronosporomycetes</taxon>
        <taxon>Pythiales</taxon>
        <taxon>Pythiaceae</taxon>
        <taxon>Globisporangium</taxon>
    </lineage>
</organism>
<reference evidence="4" key="3">
    <citation type="submission" date="2015-02" db="UniProtKB">
        <authorList>
            <consortium name="EnsemblProtists"/>
        </authorList>
    </citation>
    <scope>IDENTIFICATION</scope>
    <source>
        <strain evidence="4">DAOM BR144</strain>
    </source>
</reference>
<reference evidence="5" key="1">
    <citation type="journal article" date="2010" name="Genome Biol.">
        <title>Genome sequence of the necrotrophic plant pathogen Pythium ultimum reveals original pathogenicity mechanisms and effector repertoire.</title>
        <authorList>
            <person name="Levesque C.A."/>
            <person name="Brouwer H."/>
            <person name="Cano L."/>
            <person name="Hamilton J.P."/>
            <person name="Holt C."/>
            <person name="Huitema E."/>
            <person name="Raffaele S."/>
            <person name="Robideau G.P."/>
            <person name="Thines M."/>
            <person name="Win J."/>
            <person name="Zerillo M.M."/>
            <person name="Beakes G.W."/>
            <person name="Boore J.L."/>
            <person name="Busam D."/>
            <person name="Dumas B."/>
            <person name="Ferriera S."/>
            <person name="Fuerstenberg S.I."/>
            <person name="Gachon C.M."/>
            <person name="Gaulin E."/>
            <person name="Govers F."/>
            <person name="Grenville-Briggs L."/>
            <person name="Horner N."/>
            <person name="Hostetler J."/>
            <person name="Jiang R.H."/>
            <person name="Johnson J."/>
            <person name="Krajaejun T."/>
            <person name="Lin H."/>
            <person name="Meijer H.J."/>
            <person name="Moore B."/>
            <person name="Morris P."/>
            <person name="Phuntmart V."/>
            <person name="Puiu D."/>
            <person name="Shetty J."/>
            <person name="Stajich J.E."/>
            <person name="Tripathy S."/>
            <person name="Wawra S."/>
            <person name="van West P."/>
            <person name="Whitty B.R."/>
            <person name="Coutinho P.M."/>
            <person name="Henrissat B."/>
            <person name="Martin F."/>
            <person name="Thomas P.D."/>
            <person name="Tyler B.M."/>
            <person name="De Vries R.P."/>
            <person name="Kamoun S."/>
            <person name="Yandell M."/>
            <person name="Tisserat N."/>
            <person name="Buell C.R."/>
        </authorList>
    </citation>
    <scope>NUCLEOTIDE SEQUENCE</scope>
    <source>
        <strain evidence="5">DAOM:BR144</strain>
    </source>
</reference>
<feature type="domain" description="HTH myb-type" evidence="3">
    <location>
        <begin position="258"/>
        <end position="318"/>
    </location>
</feature>
<dbReference type="PROSITE" id="PS51294">
    <property type="entry name" value="HTH_MYB"/>
    <property type="match status" value="1"/>
</dbReference>
<dbReference type="VEuPathDB" id="FungiDB:PYU1_G005312"/>
<sequence>MARRGRPKGCVRASADYGAERKAHHSKKASAGGAKAAPSSATRASEASSAPRRSPRKIDEAASAVVAESSTVTVVESSTMVVVLKQSTPSSSGNKLSPASSRVRESQGKSASMPHKLSSEVETSVGEEVESVAELTAPPVPSSRRLQYDEDDDIAEEEQATAFDASSRQNSQRGENDEVAEEEQAAAPEVTLKQELQHDVNEEVEEAEEDVAASEDSPESSEYEPSANESATQDVGSEDGESGNVQIAAAATLPDGIKPRRKTVFWSEEEEECLRKGIEMYGLGKWRMILDSGAGIFSKHRTNVDLKDKWKNLQLGKEKRKRAPQGFPRPESDPEASVTFAAAPRRKKQRTAAAVATASFAAVRNAEGSQSPNEPHHRSELKASGSAHARPIEDNYFEIDDDEDDEDDEEEQRTQESEHNAHEPDGQEEVERDAESADATTTREGVQALPKANDRDFVKLKFVTDKSYPRRRVIHVNLRQCKKVATLKEFVRKYIVFAESTATDLQLVGIQSRRLIDDHEDLKSCVERFGNSYYVVC</sequence>
<evidence type="ECO:0000259" key="2">
    <source>
        <dbReference type="PROSITE" id="PS50090"/>
    </source>
</evidence>
<feature type="compositionally biased region" description="Acidic residues" evidence="1">
    <location>
        <begin position="395"/>
        <end position="411"/>
    </location>
</feature>
<feature type="compositionally biased region" description="Polar residues" evidence="1">
    <location>
        <begin position="85"/>
        <end position="100"/>
    </location>
</feature>
<dbReference type="CDD" id="cd11660">
    <property type="entry name" value="SANT_TRF"/>
    <property type="match status" value="1"/>
</dbReference>
<name>K3WK31_GLOUD</name>
<feature type="region of interest" description="Disordered" evidence="1">
    <location>
        <begin position="84"/>
        <end position="260"/>
    </location>
</feature>
<feature type="compositionally biased region" description="Low complexity" evidence="1">
    <location>
        <begin position="351"/>
        <end position="366"/>
    </location>
</feature>
<evidence type="ECO:0000313" key="4">
    <source>
        <dbReference type="EnsemblProtists" id="PYU1_T005323"/>
    </source>
</evidence>
<keyword evidence="5" id="KW-1185">Reference proteome</keyword>
<proteinExistence type="predicted"/>
<dbReference type="Proteomes" id="UP000019132">
    <property type="component" value="Unassembled WGS sequence"/>
</dbReference>